<dbReference type="Proteomes" id="UP001368500">
    <property type="component" value="Unassembled WGS sequence"/>
</dbReference>
<dbReference type="CDD" id="cd02012">
    <property type="entry name" value="TPP_TK"/>
    <property type="match status" value="1"/>
</dbReference>
<comment type="caution">
    <text evidence="15">The sequence shown here is derived from an EMBL/GenBank/DDBJ whole genome shotgun (WGS) entry which is preliminary data.</text>
</comment>
<evidence type="ECO:0000256" key="6">
    <source>
        <dbReference type="ARBA" id="ARBA00022679"/>
    </source>
</evidence>
<feature type="domain" description="Transketolase-like pyrimidine-binding" evidence="14">
    <location>
        <begin position="390"/>
        <end position="560"/>
    </location>
</feature>
<evidence type="ECO:0000313" key="15">
    <source>
        <dbReference type="EMBL" id="MEK8025440.1"/>
    </source>
</evidence>
<evidence type="ECO:0000256" key="12">
    <source>
        <dbReference type="NCBIfam" id="TIGR00232"/>
    </source>
</evidence>
<keyword evidence="16" id="KW-1185">Reference proteome</keyword>
<dbReference type="Gene3D" id="3.40.50.970">
    <property type="match status" value="2"/>
</dbReference>
<evidence type="ECO:0000256" key="9">
    <source>
        <dbReference type="ARBA" id="ARBA00022842"/>
    </source>
</evidence>
<proteinExistence type="inferred from homology"/>
<keyword evidence="9" id="KW-0460">Magnesium</keyword>
<keyword evidence="10" id="KW-0786">Thiamine pyrophosphate</keyword>
<accession>A0ABU9B8R1</accession>
<dbReference type="InterPro" id="IPR005475">
    <property type="entry name" value="Transketolase-like_Pyr-bd"/>
</dbReference>
<dbReference type="SMART" id="SM00861">
    <property type="entry name" value="Transket_pyr"/>
    <property type="match status" value="1"/>
</dbReference>
<keyword evidence="7" id="KW-0479">Metal-binding</keyword>
<dbReference type="EMBL" id="JBBUTF010000004">
    <property type="protein sequence ID" value="MEK8025440.1"/>
    <property type="molecule type" value="Genomic_DNA"/>
</dbReference>
<dbReference type="CDD" id="cd07033">
    <property type="entry name" value="TPP_PYR_DXS_TK_like"/>
    <property type="match status" value="1"/>
</dbReference>
<dbReference type="GO" id="GO:0004802">
    <property type="term" value="F:transketolase activity"/>
    <property type="evidence" value="ECO:0007669"/>
    <property type="project" value="UniProtKB-EC"/>
</dbReference>
<sequence length="708" mass="74966">MNAPETAARLGPSPSAAARPEADAGASSAAEPGTRRLADALRILCADAIERARSGHPGAPLGMAEMATVLWRQFLRHDPADPAWPDRDRFVLSNGHASMLQYALLHLSGHDLTVDDLRAFRQLHSRTPGHPEVGVTPGVETTTGPLGQGLANAVGLALAEQLLAAEYNRPGHTVIDHRTWVMLGDGCLMEGISQEAISLAGTLGLGKLIALYDDNGISIDGEVRDWFADDTAARFRACGWQVLGPLDGHDPQALTRALQQAVAGSHAVDARPTLLICRTTIGKGAQGLEGTAEVHGAPLGAAGIAALRERLDWPHPPFELPADIRAAWDGRAAGARARGEWKARFARYAQEHPALAAQLQARWDDPVPPDFAVRSTQALAALVRGGLPAEATRRSSQRVLDVLAPLLPALFGGSADLTASNLTDFAGHRRARPRHAGNYLSWGVREFGMAAALNGMALHGGWVPYGGTFLTFSDYSRNAIRMAALMRQRVVHVFTHDSIALGEDGPTHQPVEHVAALRLIPQLEVWRPADLAETAVAWQQALLRADGPSALVLTRQAVPVVATNVAPEVIARGAYLLAEGDGIGGATPGWVLDLVLLATGSEVGLALAVRESLQREQGLSVRVVSAPCVSRIEGWTAAERQALLPPQVPTLGLEAGHPDGLRRWVGPRGAVHGIARYGESAPGGQLLQHFGFDVPGVCAAARALLQQA</sequence>
<feature type="region of interest" description="Disordered" evidence="13">
    <location>
        <begin position="1"/>
        <end position="32"/>
    </location>
</feature>
<reference evidence="15 16" key="1">
    <citation type="submission" date="2024-04" db="EMBL/GenBank/DDBJ databases">
        <title>Novel species of the genus Ideonella isolated from streams.</title>
        <authorList>
            <person name="Lu H."/>
        </authorList>
    </citation>
    <scope>NUCLEOTIDE SEQUENCE [LARGE SCALE GENOMIC DNA]</scope>
    <source>
        <strain evidence="15 16">BYS139W</strain>
    </source>
</reference>
<dbReference type="Gene3D" id="3.40.50.920">
    <property type="match status" value="1"/>
</dbReference>
<evidence type="ECO:0000256" key="3">
    <source>
        <dbReference type="ARBA" id="ARBA00007131"/>
    </source>
</evidence>
<dbReference type="SUPFAM" id="SSF52922">
    <property type="entry name" value="TK C-terminal domain-like"/>
    <property type="match status" value="1"/>
</dbReference>
<dbReference type="PROSITE" id="PS00802">
    <property type="entry name" value="TRANSKETOLASE_2"/>
    <property type="match status" value="1"/>
</dbReference>
<evidence type="ECO:0000256" key="10">
    <source>
        <dbReference type="ARBA" id="ARBA00023052"/>
    </source>
</evidence>
<evidence type="ECO:0000256" key="7">
    <source>
        <dbReference type="ARBA" id="ARBA00022723"/>
    </source>
</evidence>
<keyword evidence="8" id="KW-0106">Calcium</keyword>
<dbReference type="Pfam" id="PF22613">
    <property type="entry name" value="Transketolase_C_1"/>
    <property type="match status" value="1"/>
</dbReference>
<dbReference type="InterPro" id="IPR005474">
    <property type="entry name" value="Transketolase_N"/>
</dbReference>
<dbReference type="InterPro" id="IPR055152">
    <property type="entry name" value="Transketolase-like_C_2"/>
</dbReference>
<dbReference type="InterPro" id="IPR020826">
    <property type="entry name" value="Transketolase_BS"/>
</dbReference>
<dbReference type="RefSeq" id="WP_341373217.1">
    <property type="nucleotide sequence ID" value="NZ_JBBUTF010000004.1"/>
</dbReference>
<evidence type="ECO:0000256" key="2">
    <source>
        <dbReference type="ARBA" id="ARBA00001964"/>
    </source>
</evidence>
<dbReference type="EC" id="2.2.1.1" evidence="5 12"/>
<evidence type="ECO:0000313" key="16">
    <source>
        <dbReference type="Proteomes" id="UP001368500"/>
    </source>
</evidence>
<dbReference type="PANTHER" id="PTHR43522">
    <property type="entry name" value="TRANSKETOLASE"/>
    <property type="match status" value="1"/>
</dbReference>
<gene>
    <name evidence="15" type="primary">tkt</name>
    <name evidence="15" type="ORF">AACH11_05645</name>
</gene>
<evidence type="ECO:0000256" key="1">
    <source>
        <dbReference type="ARBA" id="ARBA00001946"/>
    </source>
</evidence>
<dbReference type="PANTHER" id="PTHR43522:SF2">
    <property type="entry name" value="TRANSKETOLASE 1-RELATED"/>
    <property type="match status" value="1"/>
</dbReference>
<dbReference type="InterPro" id="IPR029061">
    <property type="entry name" value="THDP-binding"/>
</dbReference>
<comment type="subunit">
    <text evidence="4">Homodimer.</text>
</comment>
<evidence type="ECO:0000256" key="8">
    <source>
        <dbReference type="ARBA" id="ARBA00022837"/>
    </source>
</evidence>
<dbReference type="InterPro" id="IPR009014">
    <property type="entry name" value="Transketo_C/PFOR_II"/>
</dbReference>
<comment type="similarity">
    <text evidence="3">Belongs to the transketolase family.</text>
</comment>
<dbReference type="SUPFAM" id="SSF52518">
    <property type="entry name" value="Thiamin diphosphate-binding fold (THDP-binding)"/>
    <property type="match status" value="2"/>
</dbReference>
<protein>
    <recommendedName>
        <fullName evidence="5 12">Transketolase</fullName>
        <ecNumber evidence="5 12">2.2.1.1</ecNumber>
    </recommendedName>
</protein>
<comment type="cofactor">
    <cofactor evidence="2">
        <name>thiamine diphosphate</name>
        <dbReference type="ChEBI" id="CHEBI:58937"/>
    </cofactor>
</comment>
<evidence type="ECO:0000256" key="5">
    <source>
        <dbReference type="ARBA" id="ARBA00013152"/>
    </source>
</evidence>
<dbReference type="NCBIfam" id="TIGR00232">
    <property type="entry name" value="tktlase_bact"/>
    <property type="match status" value="1"/>
</dbReference>
<dbReference type="InterPro" id="IPR005478">
    <property type="entry name" value="Transketolase_bac-like"/>
</dbReference>
<dbReference type="Pfam" id="PF02779">
    <property type="entry name" value="Transket_pyr"/>
    <property type="match status" value="1"/>
</dbReference>
<dbReference type="PROSITE" id="PS00801">
    <property type="entry name" value="TRANSKETOLASE_1"/>
    <property type="match status" value="1"/>
</dbReference>
<name>A0ABU9B8R1_9BURK</name>
<organism evidence="15 16">
    <name type="scientific">Pseudaquabacterium rugosum</name>
    <dbReference type="NCBI Taxonomy" id="2984194"/>
    <lineage>
        <taxon>Bacteria</taxon>
        <taxon>Pseudomonadati</taxon>
        <taxon>Pseudomonadota</taxon>
        <taxon>Betaproteobacteria</taxon>
        <taxon>Burkholderiales</taxon>
        <taxon>Sphaerotilaceae</taxon>
        <taxon>Pseudaquabacterium</taxon>
    </lineage>
</organism>
<evidence type="ECO:0000256" key="4">
    <source>
        <dbReference type="ARBA" id="ARBA00011738"/>
    </source>
</evidence>
<evidence type="ECO:0000259" key="14">
    <source>
        <dbReference type="SMART" id="SM00861"/>
    </source>
</evidence>
<dbReference type="Pfam" id="PF00456">
    <property type="entry name" value="Transketolase_N"/>
    <property type="match status" value="1"/>
</dbReference>
<comment type="cofactor">
    <cofactor evidence="1">
        <name>Mg(2+)</name>
        <dbReference type="ChEBI" id="CHEBI:18420"/>
    </cofactor>
</comment>
<comment type="catalytic activity">
    <reaction evidence="11">
        <text>D-sedoheptulose 7-phosphate + D-glyceraldehyde 3-phosphate = aldehydo-D-ribose 5-phosphate + D-xylulose 5-phosphate</text>
        <dbReference type="Rhea" id="RHEA:10508"/>
        <dbReference type="ChEBI" id="CHEBI:57483"/>
        <dbReference type="ChEBI" id="CHEBI:57737"/>
        <dbReference type="ChEBI" id="CHEBI:58273"/>
        <dbReference type="ChEBI" id="CHEBI:59776"/>
        <dbReference type="EC" id="2.2.1.1"/>
    </reaction>
</comment>
<dbReference type="InterPro" id="IPR049557">
    <property type="entry name" value="Transketolase_CS"/>
</dbReference>
<evidence type="ECO:0000256" key="13">
    <source>
        <dbReference type="SAM" id="MobiDB-lite"/>
    </source>
</evidence>
<dbReference type="InterPro" id="IPR033247">
    <property type="entry name" value="Transketolase_fam"/>
</dbReference>
<keyword evidence="6 15" id="KW-0808">Transferase</keyword>
<evidence type="ECO:0000256" key="11">
    <source>
        <dbReference type="ARBA" id="ARBA00049473"/>
    </source>
</evidence>